<evidence type="ECO:0000256" key="4">
    <source>
        <dbReference type="ARBA" id="ARBA00022892"/>
    </source>
</evidence>
<name>A0A9Q9FBL1_ENCHE</name>
<evidence type="ECO:0000256" key="2">
    <source>
        <dbReference type="ARBA" id="ARBA00022448"/>
    </source>
</evidence>
<keyword evidence="2 7" id="KW-0813">Transport</keyword>
<comment type="similarity">
    <text evidence="6">Belongs to the TRAPP small subunits family. TRAPPC4 subfamily.</text>
</comment>
<dbReference type="SMART" id="SM01399">
    <property type="entry name" value="Sybindin"/>
    <property type="match status" value="1"/>
</dbReference>
<dbReference type="AlphaFoldDB" id="A0A9Q9FBL1"/>
<evidence type="ECO:0000256" key="7">
    <source>
        <dbReference type="RuleBase" id="RU366065"/>
    </source>
</evidence>
<reference evidence="8" key="1">
    <citation type="submission" date="2022-08" db="EMBL/GenBank/DDBJ databases">
        <title>Encephalitozoon hellem ATCC 50604 Complete Genome.</title>
        <authorList>
            <person name="Mascarenhas dos Santos A.C."/>
            <person name="Julian A.T."/>
            <person name="Pombert J.-F."/>
        </authorList>
    </citation>
    <scope>NUCLEOTIDE SEQUENCE</scope>
    <source>
        <strain evidence="8">ATCC 50604</strain>
    </source>
</reference>
<dbReference type="PANTHER" id="PTHR23249:SF15">
    <property type="entry name" value="TRAFFICKING PROTEIN PARTICLE COMPLEX SUBUNIT 4"/>
    <property type="match status" value="1"/>
</dbReference>
<dbReference type="SUPFAM" id="SSF64356">
    <property type="entry name" value="SNARE-like"/>
    <property type="match status" value="1"/>
</dbReference>
<gene>
    <name evidence="8" type="ORF">GPU96_06g10610</name>
</gene>
<protein>
    <recommendedName>
        <fullName evidence="7">Trafficking protein particle complex subunit</fullName>
    </recommendedName>
</protein>
<evidence type="ECO:0000256" key="3">
    <source>
        <dbReference type="ARBA" id="ARBA00022824"/>
    </source>
</evidence>
<dbReference type="Proteomes" id="UP001059546">
    <property type="component" value="Chromosome VI"/>
</dbReference>
<evidence type="ECO:0000256" key="1">
    <source>
        <dbReference type="ARBA" id="ARBA00004555"/>
    </source>
</evidence>
<dbReference type="GO" id="GO:0030008">
    <property type="term" value="C:TRAPP complex"/>
    <property type="evidence" value="ECO:0007669"/>
    <property type="project" value="UniProtKB-UniRule"/>
</dbReference>
<accession>A0A9Q9FBL1</accession>
<keyword evidence="3 7" id="KW-0256">Endoplasmic reticulum</keyword>
<comment type="subunit">
    <text evidence="7">Part of the multisubunit transport protein particle (TRAPP) complex.</text>
</comment>
<keyword evidence="4 7" id="KW-0931">ER-Golgi transport</keyword>
<evidence type="ECO:0000256" key="6">
    <source>
        <dbReference type="ARBA" id="ARBA00038179"/>
    </source>
</evidence>
<dbReference type="EMBL" id="CP075152">
    <property type="protein sequence ID" value="UTX43315.1"/>
    <property type="molecule type" value="Genomic_DNA"/>
</dbReference>
<dbReference type="PANTHER" id="PTHR23249">
    <property type="entry name" value="TRAFFICKING PROTEIN PARTICLE COMPLEX SUBUNIT"/>
    <property type="match status" value="1"/>
</dbReference>
<dbReference type="Gene3D" id="3.30.450.70">
    <property type="match status" value="1"/>
</dbReference>
<evidence type="ECO:0000313" key="9">
    <source>
        <dbReference type="Proteomes" id="UP001059546"/>
    </source>
</evidence>
<dbReference type="GO" id="GO:0005783">
    <property type="term" value="C:endoplasmic reticulum"/>
    <property type="evidence" value="ECO:0007669"/>
    <property type="project" value="UniProtKB-SubCell"/>
</dbReference>
<organism evidence="8 9">
    <name type="scientific">Encephalitozoon hellem</name>
    <name type="common">Microsporidian parasite</name>
    <dbReference type="NCBI Taxonomy" id="27973"/>
    <lineage>
        <taxon>Eukaryota</taxon>
        <taxon>Fungi</taxon>
        <taxon>Fungi incertae sedis</taxon>
        <taxon>Microsporidia</taxon>
        <taxon>Unikaryonidae</taxon>
        <taxon>Encephalitozoon</taxon>
    </lineage>
</organism>
<dbReference type="GO" id="GO:0006888">
    <property type="term" value="P:endoplasmic reticulum to Golgi vesicle-mediated transport"/>
    <property type="evidence" value="ECO:0007669"/>
    <property type="project" value="UniProtKB-UniRule"/>
</dbReference>
<dbReference type="GO" id="GO:0005794">
    <property type="term" value="C:Golgi apparatus"/>
    <property type="evidence" value="ECO:0007669"/>
    <property type="project" value="UniProtKB-SubCell"/>
</dbReference>
<evidence type="ECO:0000256" key="5">
    <source>
        <dbReference type="ARBA" id="ARBA00023034"/>
    </source>
</evidence>
<comment type="subcellular location">
    <subcellularLocation>
        <location evidence="7">Endoplasmic reticulum</location>
    </subcellularLocation>
    <subcellularLocation>
        <location evidence="7">Golgi apparatus</location>
        <location evidence="7">cis-Golgi network</location>
    </subcellularLocation>
    <subcellularLocation>
        <location evidence="1">Golgi apparatus</location>
    </subcellularLocation>
</comment>
<keyword evidence="5 7" id="KW-0333">Golgi apparatus</keyword>
<proteinExistence type="inferred from homology"/>
<dbReference type="InterPro" id="IPR011012">
    <property type="entry name" value="Longin-like_dom_sf"/>
</dbReference>
<sequence length="123" mass="14411">MAVEQFFIINKSGGMVFKYEREEKTDINSLLILTSSLYSVSVMLSKVMDKPAPKQVVYFKNRAISIFRTITGLVFVFVADEPADNLFERVYCHYCKYVTRDPFYSPEMPIQCSKFRPHILFER</sequence>
<dbReference type="InterPro" id="IPR007233">
    <property type="entry name" value="TRAPPC"/>
</dbReference>
<dbReference type="Pfam" id="PF04099">
    <property type="entry name" value="Sybindin"/>
    <property type="match status" value="1"/>
</dbReference>
<evidence type="ECO:0000313" key="8">
    <source>
        <dbReference type="EMBL" id="UTX43315.1"/>
    </source>
</evidence>